<dbReference type="EC" id="2.7.7.62" evidence="9"/>
<dbReference type="EC" id="2.7.1.156" evidence="8"/>
<name>A0A7K3W752_9ACTN</name>
<evidence type="ECO:0000256" key="13">
    <source>
        <dbReference type="ARBA" id="ARBA00022777"/>
    </source>
</evidence>
<dbReference type="Gene3D" id="3.40.50.300">
    <property type="entry name" value="P-loop containing nucleotide triphosphate hydrolases"/>
    <property type="match status" value="1"/>
</dbReference>
<organism evidence="19 20">
    <name type="scientific">Geodermatophilus sabuli</name>
    <dbReference type="NCBI Taxonomy" id="1564158"/>
    <lineage>
        <taxon>Bacteria</taxon>
        <taxon>Bacillati</taxon>
        <taxon>Actinomycetota</taxon>
        <taxon>Actinomycetes</taxon>
        <taxon>Geodermatophilales</taxon>
        <taxon>Geodermatophilaceae</taxon>
        <taxon>Geodermatophilus</taxon>
    </lineage>
</organism>
<dbReference type="CDD" id="cd00544">
    <property type="entry name" value="CobU"/>
    <property type="match status" value="1"/>
</dbReference>
<keyword evidence="14" id="KW-0067">ATP-binding</keyword>
<dbReference type="AlphaFoldDB" id="A0A7K3W752"/>
<dbReference type="Gene3D" id="3.60.15.10">
    <property type="entry name" value="Ribonuclease Z/Hydroxyacylglutathione hydrolase-like"/>
    <property type="match status" value="1"/>
</dbReference>
<comment type="function">
    <text evidence="4">Catalyzes ATP-dependent phosphorylation of adenosylcobinamide and addition of GMP to adenosylcobinamide phosphate.</text>
</comment>
<evidence type="ECO:0000256" key="6">
    <source>
        <dbReference type="ARBA" id="ARBA00005159"/>
    </source>
</evidence>
<dbReference type="GO" id="GO:0008820">
    <property type="term" value="F:cobinamide phosphate guanylyltransferase activity"/>
    <property type="evidence" value="ECO:0007669"/>
    <property type="project" value="UniProtKB-EC"/>
</dbReference>
<evidence type="ECO:0000256" key="3">
    <source>
        <dbReference type="ARBA" id="ARBA00001522"/>
    </source>
</evidence>
<dbReference type="InterPro" id="IPR003203">
    <property type="entry name" value="CobU/CobP"/>
</dbReference>
<evidence type="ECO:0000313" key="19">
    <source>
        <dbReference type="EMBL" id="NEK60550.1"/>
    </source>
</evidence>
<evidence type="ECO:0000256" key="8">
    <source>
        <dbReference type="ARBA" id="ARBA00012016"/>
    </source>
</evidence>
<comment type="catalytic activity">
    <reaction evidence="2">
        <text>adenosylcob(III)inamide phosphate + GTP + H(+) = adenosylcob(III)inamide-GDP + diphosphate</text>
        <dbReference type="Rhea" id="RHEA:22712"/>
        <dbReference type="ChEBI" id="CHEBI:15378"/>
        <dbReference type="ChEBI" id="CHEBI:33019"/>
        <dbReference type="ChEBI" id="CHEBI:37565"/>
        <dbReference type="ChEBI" id="CHEBI:58502"/>
        <dbReference type="ChEBI" id="CHEBI:60487"/>
        <dbReference type="EC" id="2.7.7.62"/>
    </reaction>
</comment>
<dbReference type="EMBL" id="JAAGWF010000030">
    <property type="protein sequence ID" value="NEK60550.1"/>
    <property type="molecule type" value="Genomic_DNA"/>
</dbReference>
<evidence type="ECO:0000313" key="20">
    <source>
        <dbReference type="Proteomes" id="UP000470246"/>
    </source>
</evidence>
<dbReference type="PANTHER" id="PTHR34848:SF1">
    <property type="entry name" value="BIFUNCTIONAL ADENOSYLCOBALAMIN BIOSYNTHESIS PROTEIN COBU"/>
    <property type="match status" value="1"/>
</dbReference>
<evidence type="ECO:0000256" key="15">
    <source>
        <dbReference type="ARBA" id="ARBA00023134"/>
    </source>
</evidence>
<keyword evidence="13" id="KW-0418">Kinase</keyword>
<dbReference type="RefSeq" id="WP_163484353.1">
    <property type="nucleotide sequence ID" value="NZ_JAAGWF010000030.1"/>
</dbReference>
<dbReference type="Pfam" id="PF12706">
    <property type="entry name" value="Lactamase_B_2"/>
    <property type="match status" value="1"/>
</dbReference>
<comment type="pathway">
    <text evidence="5">Cofactor biosynthesis; adenosylcobalamin biosynthesis; adenosylcobalamin from cob(II)yrinate a,c-diamide: step 6/7.</text>
</comment>
<evidence type="ECO:0000256" key="16">
    <source>
        <dbReference type="ARBA" id="ARBA00029570"/>
    </source>
</evidence>
<evidence type="ECO:0000256" key="9">
    <source>
        <dbReference type="ARBA" id="ARBA00012523"/>
    </source>
</evidence>
<evidence type="ECO:0000256" key="14">
    <source>
        <dbReference type="ARBA" id="ARBA00022840"/>
    </source>
</evidence>
<feature type="domain" description="Metallo-beta-lactamase" evidence="18">
    <location>
        <begin position="35"/>
        <end position="234"/>
    </location>
</feature>
<evidence type="ECO:0000259" key="18">
    <source>
        <dbReference type="SMART" id="SM00849"/>
    </source>
</evidence>
<keyword evidence="20" id="KW-1185">Reference proteome</keyword>
<dbReference type="GO" id="GO:0043752">
    <property type="term" value="F:adenosylcobinamide kinase activity"/>
    <property type="evidence" value="ECO:0007669"/>
    <property type="project" value="UniProtKB-EC"/>
</dbReference>
<evidence type="ECO:0000256" key="12">
    <source>
        <dbReference type="ARBA" id="ARBA00022741"/>
    </source>
</evidence>
<dbReference type="SUPFAM" id="SSF56281">
    <property type="entry name" value="Metallo-hydrolase/oxidoreductase"/>
    <property type="match status" value="1"/>
</dbReference>
<dbReference type="Proteomes" id="UP000470246">
    <property type="component" value="Unassembled WGS sequence"/>
</dbReference>
<gene>
    <name evidence="19" type="ORF">GCU56_22080</name>
</gene>
<evidence type="ECO:0000256" key="11">
    <source>
        <dbReference type="ARBA" id="ARBA00022679"/>
    </source>
</evidence>
<keyword evidence="10" id="KW-0169">Cobalamin biosynthesis</keyword>
<proteinExistence type="inferred from homology"/>
<evidence type="ECO:0000256" key="17">
    <source>
        <dbReference type="ARBA" id="ARBA00030571"/>
    </source>
</evidence>
<evidence type="ECO:0000256" key="2">
    <source>
        <dbReference type="ARBA" id="ARBA00000711"/>
    </source>
</evidence>
<keyword evidence="15" id="KW-0342">GTP-binding</keyword>
<comment type="pathway">
    <text evidence="6">Cofactor biosynthesis; adenosylcobalamin biosynthesis; adenosylcobalamin from cob(II)yrinate a,c-diamide: step 5/7.</text>
</comment>
<evidence type="ECO:0000256" key="4">
    <source>
        <dbReference type="ARBA" id="ARBA00003889"/>
    </source>
</evidence>
<keyword evidence="12" id="KW-0547">Nucleotide-binding</keyword>
<dbReference type="InterPro" id="IPR027417">
    <property type="entry name" value="P-loop_NTPase"/>
</dbReference>
<reference evidence="19 20" key="1">
    <citation type="submission" date="2020-02" db="EMBL/GenBank/DDBJ databases">
        <title>Geodermatophilus sabuli CPCC 205279 I12A-02694.</title>
        <authorList>
            <person name="Jiang Z."/>
        </authorList>
    </citation>
    <scope>NUCLEOTIDE SEQUENCE [LARGE SCALE GENOMIC DNA]</scope>
    <source>
        <strain evidence="19 20">I12A-02694</strain>
    </source>
</reference>
<dbReference type="Pfam" id="PF02283">
    <property type="entry name" value="CobU"/>
    <property type="match status" value="1"/>
</dbReference>
<dbReference type="GO" id="GO:0005524">
    <property type="term" value="F:ATP binding"/>
    <property type="evidence" value="ECO:0007669"/>
    <property type="project" value="UniProtKB-KW"/>
</dbReference>
<dbReference type="SMART" id="SM00849">
    <property type="entry name" value="Lactamase_B"/>
    <property type="match status" value="1"/>
</dbReference>
<keyword evidence="19" id="KW-0378">Hydrolase</keyword>
<comment type="similarity">
    <text evidence="7">Belongs to the CobU/CobP family.</text>
</comment>
<keyword evidence="11" id="KW-0808">Transferase</keyword>
<comment type="caution">
    <text evidence="19">The sequence shown here is derived from an EMBL/GenBank/DDBJ whole genome shotgun (WGS) entry which is preliminary data.</text>
</comment>
<dbReference type="InterPro" id="IPR036866">
    <property type="entry name" value="RibonucZ/Hydroxyglut_hydro"/>
</dbReference>
<dbReference type="UniPathway" id="UPA00148">
    <property type="reaction ID" value="UER00236"/>
</dbReference>
<sequence length="446" mass="48229">MEVLLLGTGSADGWPNAFCRCASCSRQLADGVLRTPTSALVDDVLLLDCGPETPRSALRAGRRLDRLEAVLLTHAHPDHSAPMALLARSWADRTEPLLLAGPAAVLDDWRPWVGPDARVRWQPVTPGDRFSIGRYAVEALAADHDEPAVLWLVTDGEGRRLLYATDTGPLPAGTVAALTGRRLDLLLLEDTFGDSATHGTRHLDLRSFAAETARLRRAGALDDDSRVVAVHLSHHNPPEEELGRRLAELGASAGRDGEVVLSGAGQRRTPAHRTLVLGGARSGKSTAAERLLAAEPDVTYVATGRPPDDADADWAQRVRHHRERRPATWRTLETTDLARALDEARGPVLVDCLGTWLTAVLTDAGAWDDVARWEERAQRQVDELLRAWRSVDVPVVAVSNEVGSGVVPAHRSGGVFRDWLGRLNQAVAAASERSLLLVAGRVVELP</sequence>
<comment type="catalytic activity">
    <reaction evidence="3">
        <text>adenosylcob(III)inamide + GTP = adenosylcob(III)inamide phosphate + GDP + H(+)</text>
        <dbReference type="Rhea" id="RHEA:15765"/>
        <dbReference type="ChEBI" id="CHEBI:2480"/>
        <dbReference type="ChEBI" id="CHEBI:15378"/>
        <dbReference type="ChEBI" id="CHEBI:37565"/>
        <dbReference type="ChEBI" id="CHEBI:58189"/>
        <dbReference type="ChEBI" id="CHEBI:58502"/>
        <dbReference type="EC" id="2.7.1.156"/>
    </reaction>
</comment>
<evidence type="ECO:0000256" key="1">
    <source>
        <dbReference type="ARBA" id="ARBA00000312"/>
    </source>
</evidence>
<dbReference type="InterPro" id="IPR001279">
    <property type="entry name" value="Metallo-B-lactamas"/>
</dbReference>
<dbReference type="GO" id="GO:0005525">
    <property type="term" value="F:GTP binding"/>
    <property type="evidence" value="ECO:0007669"/>
    <property type="project" value="UniProtKB-KW"/>
</dbReference>
<comment type="catalytic activity">
    <reaction evidence="1">
        <text>adenosylcob(III)inamide + ATP = adenosylcob(III)inamide phosphate + ADP + H(+)</text>
        <dbReference type="Rhea" id="RHEA:15769"/>
        <dbReference type="ChEBI" id="CHEBI:2480"/>
        <dbReference type="ChEBI" id="CHEBI:15378"/>
        <dbReference type="ChEBI" id="CHEBI:30616"/>
        <dbReference type="ChEBI" id="CHEBI:58502"/>
        <dbReference type="ChEBI" id="CHEBI:456216"/>
        <dbReference type="EC" id="2.7.1.156"/>
    </reaction>
</comment>
<accession>A0A7K3W752</accession>
<dbReference type="PANTHER" id="PTHR34848">
    <property type="match status" value="1"/>
</dbReference>
<evidence type="ECO:0000256" key="10">
    <source>
        <dbReference type="ARBA" id="ARBA00022573"/>
    </source>
</evidence>
<evidence type="ECO:0000256" key="7">
    <source>
        <dbReference type="ARBA" id="ARBA00007490"/>
    </source>
</evidence>
<evidence type="ECO:0000256" key="5">
    <source>
        <dbReference type="ARBA" id="ARBA00004692"/>
    </source>
</evidence>
<dbReference type="GO" id="GO:0016787">
    <property type="term" value="F:hydrolase activity"/>
    <property type="evidence" value="ECO:0007669"/>
    <property type="project" value="UniProtKB-KW"/>
</dbReference>
<protein>
    <recommendedName>
        <fullName evidence="16">Adenosylcobinamide kinase</fullName>
        <ecNumber evidence="8">2.7.1.156</ecNumber>
        <ecNumber evidence="9">2.7.7.62</ecNumber>
    </recommendedName>
    <alternativeName>
        <fullName evidence="17">Adenosylcobinamide-phosphate guanylyltransferase</fullName>
    </alternativeName>
</protein>
<dbReference type="SUPFAM" id="SSF52540">
    <property type="entry name" value="P-loop containing nucleoside triphosphate hydrolases"/>
    <property type="match status" value="1"/>
</dbReference>
<dbReference type="GO" id="GO:0009236">
    <property type="term" value="P:cobalamin biosynthetic process"/>
    <property type="evidence" value="ECO:0007669"/>
    <property type="project" value="UniProtKB-UniPathway"/>
</dbReference>